<dbReference type="InterPro" id="IPR055245">
    <property type="entry name" value="HTH_proteobacteria"/>
</dbReference>
<feature type="domain" description="Winged helix-turn-helix" evidence="1">
    <location>
        <begin position="14"/>
        <end position="56"/>
    </location>
</feature>
<proteinExistence type="predicted"/>
<name>A0A953NCL7_9BURK</name>
<dbReference type="AlphaFoldDB" id="A0A953NCL7"/>
<keyword evidence="3" id="KW-1185">Reference proteome</keyword>
<evidence type="ECO:0000313" key="2">
    <source>
        <dbReference type="EMBL" id="MBZ1351194.1"/>
    </source>
</evidence>
<dbReference type="RefSeq" id="WP_259661609.1">
    <property type="nucleotide sequence ID" value="NZ_JAHXRI010000010.1"/>
</dbReference>
<organism evidence="2 3">
    <name type="scientific">Zwartia hollandica</name>
    <dbReference type="NCBI Taxonomy" id="324606"/>
    <lineage>
        <taxon>Bacteria</taxon>
        <taxon>Pseudomonadati</taxon>
        <taxon>Pseudomonadota</taxon>
        <taxon>Betaproteobacteria</taxon>
        <taxon>Burkholderiales</taxon>
        <taxon>Alcaligenaceae</taxon>
        <taxon>Zwartia</taxon>
    </lineage>
</organism>
<reference evidence="2" key="1">
    <citation type="submission" date="2021-07" db="EMBL/GenBank/DDBJ databases">
        <title>New genus and species of the family Alcaligenaceae.</title>
        <authorList>
            <person name="Hahn M.W."/>
        </authorList>
    </citation>
    <scope>NUCLEOTIDE SEQUENCE</scope>
    <source>
        <strain evidence="2">LF4-65</strain>
    </source>
</reference>
<protein>
    <submittedName>
        <fullName evidence="2">Helix-turn-helix domain-containing protein</fullName>
    </submittedName>
</protein>
<comment type="caution">
    <text evidence="2">The sequence shown here is derived from an EMBL/GenBank/DDBJ whole genome shotgun (WGS) entry which is preliminary data.</text>
</comment>
<sequence>MSANRYGVTLALKEHLAAGNPITRLEAIIYFGVPSLTSNISKMRQEGWMVKSRKVSYVRVLLRINKVAVVKPPINLPINEIEMTEYWLEK</sequence>
<evidence type="ECO:0000259" key="1">
    <source>
        <dbReference type="Pfam" id="PF14090"/>
    </source>
</evidence>
<accession>A0A953NCL7</accession>
<dbReference type="Pfam" id="PF14090">
    <property type="entry name" value="HTH_39"/>
    <property type="match status" value="1"/>
</dbReference>
<dbReference type="EMBL" id="JAHXRI010000010">
    <property type="protein sequence ID" value="MBZ1351194.1"/>
    <property type="molecule type" value="Genomic_DNA"/>
</dbReference>
<evidence type="ECO:0000313" key="3">
    <source>
        <dbReference type="Proteomes" id="UP000739565"/>
    </source>
</evidence>
<gene>
    <name evidence="2" type="ORF">KZZ10_11100</name>
</gene>
<dbReference type="Proteomes" id="UP000739565">
    <property type="component" value="Unassembled WGS sequence"/>
</dbReference>